<accession>A0A8H6YPS3</accession>
<gene>
    <name evidence="1" type="ORF">MVEN_00557900</name>
</gene>
<evidence type="ECO:0000313" key="2">
    <source>
        <dbReference type="Proteomes" id="UP000620124"/>
    </source>
</evidence>
<proteinExistence type="predicted"/>
<keyword evidence="2" id="KW-1185">Reference proteome</keyword>
<reference evidence="1" key="1">
    <citation type="submission" date="2020-05" db="EMBL/GenBank/DDBJ databases">
        <title>Mycena genomes resolve the evolution of fungal bioluminescence.</title>
        <authorList>
            <person name="Tsai I.J."/>
        </authorList>
    </citation>
    <scope>NUCLEOTIDE SEQUENCE</scope>
    <source>
        <strain evidence="1">CCC161011</strain>
    </source>
</reference>
<dbReference type="Proteomes" id="UP000620124">
    <property type="component" value="Unassembled WGS sequence"/>
</dbReference>
<dbReference type="InterPro" id="IPR021986">
    <property type="entry name" value="Spherulin4"/>
</dbReference>
<dbReference type="OrthoDB" id="5342184at2759"/>
<comment type="caution">
    <text evidence="1">The sequence shown here is derived from an EMBL/GenBank/DDBJ whole genome shotgun (WGS) entry which is preliminary data.</text>
</comment>
<dbReference type="PANTHER" id="PTHR35040">
    <property type="match status" value="1"/>
</dbReference>
<evidence type="ECO:0000313" key="1">
    <source>
        <dbReference type="EMBL" id="KAF7362121.1"/>
    </source>
</evidence>
<dbReference type="PANTHER" id="PTHR35040:SF9">
    <property type="entry name" value="4-LIKE CELL SURFACE PROTEIN, PUTATIVE (AFU_ORTHOLOGUE AFUA_4G14080)-RELATED"/>
    <property type="match status" value="1"/>
</dbReference>
<organism evidence="1 2">
    <name type="scientific">Mycena venus</name>
    <dbReference type="NCBI Taxonomy" id="2733690"/>
    <lineage>
        <taxon>Eukaryota</taxon>
        <taxon>Fungi</taxon>
        <taxon>Dikarya</taxon>
        <taxon>Basidiomycota</taxon>
        <taxon>Agaricomycotina</taxon>
        <taxon>Agaricomycetes</taxon>
        <taxon>Agaricomycetidae</taxon>
        <taxon>Agaricales</taxon>
        <taxon>Marasmiineae</taxon>
        <taxon>Mycenaceae</taxon>
        <taxon>Mycena</taxon>
    </lineage>
</organism>
<dbReference type="Pfam" id="PF12138">
    <property type="entry name" value="Spherulin4"/>
    <property type="match status" value="1"/>
</dbReference>
<dbReference type="EMBL" id="JACAZI010000004">
    <property type="protein sequence ID" value="KAF7362121.1"/>
    <property type="molecule type" value="Genomic_DNA"/>
</dbReference>
<protein>
    <submittedName>
        <fullName evidence="1">Putative cell surface spherulin 4-like protein</fullName>
    </submittedName>
</protein>
<name>A0A8H6YPS3_9AGAR</name>
<sequence length="184" mass="20094">MRSQVVVFFTSLIAHASATGILLPLYIYPSQVFNDGAANWQPAVSAISAHPNVPWLVVVNPHNGPGLTGQPGDADPNYITGVSQLNALSNVRTIGYVRTNFGASPLAEVEANITTWKNWDTSSSNIGVDGIFFDEASTSSFDYLSSAISFARSTFGNKAITYHLQLRRQGRGRVLQHLRRRCRL</sequence>
<dbReference type="AlphaFoldDB" id="A0A8H6YPS3"/>